<feature type="compositionally biased region" description="Low complexity" evidence="1">
    <location>
        <begin position="1"/>
        <end position="17"/>
    </location>
</feature>
<gene>
    <name evidence="2" type="ORF">AVDCRST_MAG54-1522</name>
</gene>
<protein>
    <submittedName>
        <fullName evidence="2">Uncharacterized protein</fullName>
    </submittedName>
</protein>
<name>A0A6J4I3L2_9PSEU</name>
<reference evidence="2" key="1">
    <citation type="submission" date="2020-02" db="EMBL/GenBank/DDBJ databases">
        <authorList>
            <person name="Meier V. D."/>
        </authorList>
    </citation>
    <scope>NUCLEOTIDE SEQUENCE</scope>
    <source>
        <strain evidence="2">AVDCRST_MAG54</strain>
    </source>
</reference>
<evidence type="ECO:0000313" key="2">
    <source>
        <dbReference type="EMBL" id="CAA9241463.1"/>
    </source>
</evidence>
<dbReference type="AlphaFoldDB" id="A0A6J4I3L2"/>
<feature type="region of interest" description="Disordered" evidence="1">
    <location>
        <begin position="1"/>
        <end position="26"/>
    </location>
</feature>
<dbReference type="EMBL" id="CADCTH010000208">
    <property type="protein sequence ID" value="CAA9241463.1"/>
    <property type="molecule type" value="Genomic_DNA"/>
</dbReference>
<feature type="non-terminal residue" evidence="2">
    <location>
        <position position="1"/>
    </location>
</feature>
<evidence type="ECO:0000256" key="1">
    <source>
        <dbReference type="SAM" id="MobiDB-lite"/>
    </source>
</evidence>
<proteinExistence type="predicted"/>
<organism evidence="2">
    <name type="scientific">uncultured Actinomycetospora sp</name>
    <dbReference type="NCBI Taxonomy" id="1135996"/>
    <lineage>
        <taxon>Bacteria</taxon>
        <taxon>Bacillati</taxon>
        <taxon>Actinomycetota</taxon>
        <taxon>Actinomycetes</taxon>
        <taxon>Pseudonocardiales</taxon>
        <taxon>Pseudonocardiaceae</taxon>
        <taxon>Actinomycetospora</taxon>
        <taxon>environmental samples</taxon>
    </lineage>
</organism>
<accession>A0A6J4I3L2</accession>
<sequence>RSPSAAAPTRPRTGAPPTTRPARHSR</sequence>
<feature type="non-terminal residue" evidence="2">
    <location>
        <position position="26"/>
    </location>
</feature>